<dbReference type="Gene3D" id="2.60.120.260">
    <property type="entry name" value="Galactose-binding domain-like"/>
    <property type="match status" value="1"/>
</dbReference>
<name>A0ABT9S8G3_9BURK</name>
<keyword evidence="1" id="KW-1133">Transmembrane helix</keyword>
<reference evidence="3 4" key="1">
    <citation type="submission" date="2023-07" db="EMBL/GenBank/DDBJ databases">
        <title>Sorghum-associated microbial communities from plants grown in Nebraska, USA.</title>
        <authorList>
            <person name="Schachtman D."/>
        </authorList>
    </citation>
    <scope>NUCLEOTIDE SEQUENCE [LARGE SCALE GENOMIC DNA]</scope>
    <source>
        <strain evidence="3 4">DS1607</strain>
    </source>
</reference>
<keyword evidence="4" id="KW-1185">Reference proteome</keyword>
<proteinExistence type="predicted"/>
<keyword evidence="2" id="KW-0732">Signal</keyword>
<feature type="signal peptide" evidence="2">
    <location>
        <begin position="1"/>
        <end position="28"/>
    </location>
</feature>
<evidence type="ECO:0000313" key="3">
    <source>
        <dbReference type="EMBL" id="MDP9900643.1"/>
    </source>
</evidence>
<keyword evidence="1" id="KW-0472">Membrane</keyword>
<sequence length="746" mass="78001">MVLRFLSLRRPAALLAVAGFTVSFAASASPAGDALLRLRSEPWITRSYTLADLGITEPVVLSGSDARQEFFLPVPRSLPLSDATLEFSGRFQKTEEGRTSLLLYVAGKPVFSRRVEGAEGDASQTVKLDALARGTGFVRLGVNWSSTVKLNACEADRPTGNVLSIGPDTRLSYRFHNDALTSLADAWVTLPARPVLLVASRQVSKESFDTAWRLGVALDLARRQVEVRAFPAAGDVIDTSGLKVPAPLAALPAFAGLAAGDPRYVLKDAAEAGALVVLGASVATGDIAVADAALQQQTAQALDALGAQFAGDADAIRALAEWRGAQTALSGGALASHQIRLGTLGTRPVIQVAEDAGAQAAGVFAEAWRGILNARQVGVERADVPQGGDGAAIRLSTLGGSDATFDVTVRGDWTATLGLGAVGGKGGVPSALVVDVAAAPGASSTRPVASVYWNNILLSAKRLDADGRPERLDARIPGYALGLSNVVRVSFQRQPYSNDCNETPQGYPVSVLPTSLVRLGDSHPDGTFVGLMPLMSAAPQLIVPQAYLADAPTHLARVVRMALAGGVTPLRAELLVAPAGKAVTPSRPFMSLEVPVDGASTKVEVEGERLRINGRDTPWLDVRGLAGLSAVEVTRAHGHDGLRWQTLGASPGAPAAVAVSGVIAEQKPFVLNRGDIALLGPQGPVSWIDSSDPDAGQPPRAGESVFHEWRRYLSWGVPLVGLGLLGFLVIMVLAYRARSRSEKKAP</sequence>
<evidence type="ECO:0000256" key="2">
    <source>
        <dbReference type="SAM" id="SignalP"/>
    </source>
</evidence>
<evidence type="ECO:0000256" key="1">
    <source>
        <dbReference type="SAM" id="Phobius"/>
    </source>
</evidence>
<protein>
    <recommendedName>
        <fullName evidence="5">Cyclic di-GMP-binding protein</fullName>
    </recommendedName>
</protein>
<feature type="chain" id="PRO_5046038390" description="Cyclic di-GMP-binding protein" evidence="2">
    <location>
        <begin position="29"/>
        <end position="746"/>
    </location>
</feature>
<feature type="transmembrane region" description="Helical" evidence="1">
    <location>
        <begin position="712"/>
        <end position="735"/>
    </location>
</feature>
<evidence type="ECO:0008006" key="5">
    <source>
        <dbReference type="Google" id="ProtNLM"/>
    </source>
</evidence>
<gene>
    <name evidence="3" type="ORF">J2W36_002909</name>
</gene>
<dbReference type="RefSeq" id="WP_307690448.1">
    <property type="nucleotide sequence ID" value="NZ_JAUSRO010000008.1"/>
</dbReference>
<accession>A0ABT9S8G3</accession>
<evidence type="ECO:0000313" key="4">
    <source>
        <dbReference type="Proteomes" id="UP001226867"/>
    </source>
</evidence>
<dbReference type="Proteomes" id="UP001226867">
    <property type="component" value="Unassembled WGS sequence"/>
</dbReference>
<keyword evidence="1" id="KW-0812">Transmembrane</keyword>
<dbReference type="EMBL" id="JAUSRO010000008">
    <property type="protein sequence ID" value="MDP9900643.1"/>
    <property type="molecule type" value="Genomic_DNA"/>
</dbReference>
<comment type="caution">
    <text evidence="3">The sequence shown here is derived from an EMBL/GenBank/DDBJ whole genome shotgun (WGS) entry which is preliminary data.</text>
</comment>
<organism evidence="3 4">
    <name type="scientific">Variovorax ginsengisoli</name>
    <dbReference type="NCBI Taxonomy" id="363844"/>
    <lineage>
        <taxon>Bacteria</taxon>
        <taxon>Pseudomonadati</taxon>
        <taxon>Pseudomonadota</taxon>
        <taxon>Betaproteobacteria</taxon>
        <taxon>Burkholderiales</taxon>
        <taxon>Comamonadaceae</taxon>
        <taxon>Variovorax</taxon>
    </lineage>
</organism>